<evidence type="ECO:0000259" key="1">
    <source>
        <dbReference type="Pfam" id="PF18914"/>
    </source>
</evidence>
<evidence type="ECO:0000313" key="2">
    <source>
        <dbReference type="EMBL" id="KKT68346.1"/>
    </source>
</evidence>
<dbReference type="AlphaFoldDB" id="A0A0G1J9L0"/>
<dbReference type="EMBL" id="LCJB01000080">
    <property type="protein sequence ID" value="KKT68346.1"/>
    <property type="molecule type" value="Genomic_DNA"/>
</dbReference>
<dbReference type="Proteomes" id="UP000034154">
    <property type="component" value="Unassembled WGS sequence"/>
</dbReference>
<gene>
    <name evidence="2" type="ORF">UW63_C0080G0005</name>
</gene>
<reference evidence="2 3" key="1">
    <citation type="journal article" date="2015" name="Nature">
        <title>rRNA introns, odd ribosomes, and small enigmatic genomes across a large radiation of phyla.</title>
        <authorList>
            <person name="Brown C.T."/>
            <person name="Hug L.A."/>
            <person name="Thomas B.C."/>
            <person name="Sharon I."/>
            <person name="Castelle C.J."/>
            <person name="Singh A."/>
            <person name="Wilkins M.J."/>
            <person name="Williams K.H."/>
            <person name="Banfield J.F."/>
        </authorList>
    </citation>
    <scope>NUCLEOTIDE SEQUENCE [LARGE SCALE GENOMIC DNA]</scope>
</reference>
<dbReference type="InterPro" id="IPR043724">
    <property type="entry name" value="DUF5666"/>
</dbReference>
<protein>
    <recommendedName>
        <fullName evidence="1">DUF5666 domain-containing protein</fullName>
    </recommendedName>
</protein>
<proteinExistence type="predicted"/>
<comment type="caution">
    <text evidence="2">The sequence shown here is derived from an EMBL/GenBank/DDBJ whole genome shotgun (WGS) entry which is preliminary data.</text>
</comment>
<dbReference type="PATRIC" id="fig|1619000.3.peg.1013"/>
<organism evidence="2 3">
    <name type="scientific">Candidatus Uhrbacteria bacterium GW2011_GWF2_44_350</name>
    <dbReference type="NCBI Taxonomy" id="1619000"/>
    <lineage>
        <taxon>Bacteria</taxon>
        <taxon>Candidatus Uhriibacteriota</taxon>
    </lineage>
</organism>
<name>A0A0G1J9L0_9BACT</name>
<sequence>MKSNKSLVITLATIIVVTVAGGSFFTGTKYEQSKNTSDFAGRRADFMGSGAFTQPDGTIGFSGAGQVRGGQMVTGKILSVDENSITVEKFDSGSQTIYFSDTTTISKSTEGTTSDLTVGQEILAIGQSSSDGLVTAENIQIRPEVVAPKE</sequence>
<dbReference type="Pfam" id="PF18914">
    <property type="entry name" value="DUF5666"/>
    <property type="match status" value="1"/>
</dbReference>
<evidence type="ECO:0000313" key="3">
    <source>
        <dbReference type="Proteomes" id="UP000034154"/>
    </source>
</evidence>
<feature type="domain" description="DUF5666" evidence="1">
    <location>
        <begin position="74"/>
        <end position="139"/>
    </location>
</feature>
<accession>A0A0G1J9L0</accession>